<evidence type="ECO:0000313" key="1">
    <source>
        <dbReference type="EMBL" id="MFC4647327.1"/>
    </source>
</evidence>
<keyword evidence="2" id="KW-1185">Reference proteome</keyword>
<evidence type="ECO:0000313" key="2">
    <source>
        <dbReference type="Proteomes" id="UP001595913"/>
    </source>
</evidence>
<dbReference type="RefSeq" id="WP_381178678.1">
    <property type="nucleotide sequence ID" value="NZ_JBHSFR010000023.1"/>
</dbReference>
<evidence type="ECO:0008006" key="3">
    <source>
        <dbReference type="Google" id="ProtNLM"/>
    </source>
</evidence>
<gene>
    <name evidence="1" type="ORF">ACFPEU_35350</name>
</gene>
<comment type="caution">
    <text evidence="1">The sequence shown here is derived from an EMBL/GenBank/DDBJ whole genome shotgun (WGS) entry which is preliminary data.</text>
</comment>
<dbReference type="EMBL" id="JBHSFR010000023">
    <property type="protein sequence ID" value="MFC4647327.1"/>
    <property type="molecule type" value="Genomic_DNA"/>
</dbReference>
<accession>A0ABV9IY66</accession>
<organism evidence="1 2">
    <name type="scientific">Streptomyces mangrovi</name>
    <dbReference type="NCBI Taxonomy" id="1206892"/>
    <lineage>
        <taxon>Bacteria</taxon>
        <taxon>Bacillati</taxon>
        <taxon>Actinomycetota</taxon>
        <taxon>Actinomycetes</taxon>
        <taxon>Kitasatosporales</taxon>
        <taxon>Streptomycetaceae</taxon>
        <taxon>Streptomyces</taxon>
    </lineage>
</organism>
<proteinExistence type="predicted"/>
<protein>
    <recommendedName>
        <fullName evidence="3">GAF domain-containing protein</fullName>
    </recommendedName>
</protein>
<name>A0ABV9IY66_9ACTN</name>
<sequence length="49" mass="5106">MVRHGEEVHRLCPRVDAAARQAGFLCLPKKAGHGVLGVVGVIDEGLGGE</sequence>
<reference evidence="2" key="1">
    <citation type="journal article" date="2019" name="Int. J. Syst. Evol. Microbiol.">
        <title>The Global Catalogue of Microorganisms (GCM) 10K type strain sequencing project: providing services to taxonomists for standard genome sequencing and annotation.</title>
        <authorList>
            <consortium name="The Broad Institute Genomics Platform"/>
            <consortium name="The Broad Institute Genome Sequencing Center for Infectious Disease"/>
            <person name="Wu L."/>
            <person name="Ma J."/>
        </authorList>
    </citation>
    <scope>NUCLEOTIDE SEQUENCE [LARGE SCALE GENOMIC DNA]</scope>
    <source>
        <strain evidence="2">CGMCC 4.7117</strain>
    </source>
</reference>
<dbReference type="Proteomes" id="UP001595913">
    <property type="component" value="Unassembled WGS sequence"/>
</dbReference>